<dbReference type="Proteomes" id="UP000785200">
    <property type="component" value="Unassembled WGS sequence"/>
</dbReference>
<sequence length="745" mass="81581">MMEHTESPRGGNSFNMFSNGTYNATPEPPSSRSSHELANNAGMLPAGTAHRLVNGEILGIAGPAGALISYTVVGIGVICVMEGIAEMVGHWPIANAMVEFVKAFVDKDLAIVVGLAYWYAYAISFASLVIAAANLASYWNWAPLLQDFIFIGGAPILLLAINCLGVLWYGNVEAIMGLLKLTLVGGAFLTMLIINNENTHAPTRNGKVQSTYINDSFQNNPAVASNHAIAVLVTVPIVAYGYIGVEIVAVTALEAKDPRKSLKYPAKLIAYLTAAIYFLSALGFYLNVAWNDPLLPSLSGRVAHGTSAFKPATNTTESSSVLVIAVLHASIPTLPGFINGCLILAVLSAANTALYVSSRTLFGLTREIDPDDKYWWWIAKLSTTTPHRKVPAAALFLSTAAFCWVPFLHLNKGTSDLDLQEIMLRRFRKSAQLIDDYPEYNHWAVHNIHIPFSTTLGWLQPIPAYFGLVFCILTVFVFATSSWWNGGEKQIDIWSACVGPIVLLLLWLILKAFRWGDNFEWYVKLGSWEELQTRLDRLSSAIVVDRMTTNHVNETNHGGPLFPLSAVQPPLAPQRQMNGFQGFDPIRDSGYHSPRVGTDILRHKESRTPSPIAPIPSVRSYDQRSSFGTRQPSDPHVIPRRRPVGSPPAAPMRPIQHYQQHQQPQHHTPITSEAVGEDRRPSYGAAMLQPGWGSTVHAYDQVSPSPRGITIEHEYDPSSPPLRSGNAENGYGVVSPLSRSRHGAP</sequence>
<organism evidence="9 10">
    <name type="scientific">Hyphodiscus hymeniophilus</name>
    <dbReference type="NCBI Taxonomy" id="353542"/>
    <lineage>
        <taxon>Eukaryota</taxon>
        <taxon>Fungi</taxon>
        <taxon>Dikarya</taxon>
        <taxon>Ascomycota</taxon>
        <taxon>Pezizomycotina</taxon>
        <taxon>Leotiomycetes</taxon>
        <taxon>Helotiales</taxon>
        <taxon>Hyphodiscaceae</taxon>
        <taxon>Hyphodiscus</taxon>
    </lineage>
</organism>
<name>A0A9P6VQH3_9HELO</name>
<comment type="caution">
    <text evidence="9">The sequence shown here is derived from an EMBL/GenBank/DDBJ whole genome shotgun (WGS) entry which is preliminary data.</text>
</comment>
<feature type="transmembrane region" description="Helical" evidence="7">
    <location>
        <begin position="109"/>
        <end position="136"/>
    </location>
</feature>
<dbReference type="PANTHER" id="PTHR43495">
    <property type="entry name" value="GABA PERMEASE"/>
    <property type="match status" value="1"/>
</dbReference>
<comment type="subcellular location">
    <subcellularLocation>
        <location evidence="1">Membrane</location>
        <topology evidence="1">Multi-pass membrane protein</topology>
    </subcellularLocation>
</comment>
<keyword evidence="3 7" id="KW-0812">Transmembrane</keyword>
<accession>A0A9P6VQH3</accession>
<dbReference type="InterPro" id="IPR004841">
    <property type="entry name" value="AA-permease/SLC12A_dom"/>
</dbReference>
<dbReference type="Pfam" id="PF00324">
    <property type="entry name" value="AA_permease"/>
    <property type="match status" value="1"/>
</dbReference>
<gene>
    <name evidence="9" type="ORF">D0Z07_1902</name>
</gene>
<dbReference type="AlphaFoldDB" id="A0A9P6VQH3"/>
<keyword evidence="10" id="KW-1185">Reference proteome</keyword>
<keyword evidence="2" id="KW-0813">Transport</keyword>
<feature type="transmembrane region" description="Helical" evidence="7">
    <location>
        <begin position="148"/>
        <end position="169"/>
    </location>
</feature>
<feature type="transmembrane region" description="Helical" evidence="7">
    <location>
        <begin position="337"/>
        <end position="356"/>
    </location>
</feature>
<evidence type="ECO:0000256" key="3">
    <source>
        <dbReference type="ARBA" id="ARBA00022692"/>
    </source>
</evidence>
<dbReference type="EMBL" id="VNKQ01000004">
    <property type="protein sequence ID" value="KAG0651757.1"/>
    <property type="molecule type" value="Genomic_DNA"/>
</dbReference>
<feature type="domain" description="Amino acid permease/ SLC12A" evidence="8">
    <location>
        <begin position="47"/>
        <end position="403"/>
    </location>
</feature>
<evidence type="ECO:0000313" key="10">
    <source>
        <dbReference type="Proteomes" id="UP000785200"/>
    </source>
</evidence>
<proteinExistence type="predicted"/>
<evidence type="ECO:0000256" key="1">
    <source>
        <dbReference type="ARBA" id="ARBA00004141"/>
    </source>
</evidence>
<keyword evidence="5 7" id="KW-0472">Membrane</keyword>
<dbReference type="OrthoDB" id="3900342at2759"/>
<keyword evidence="4 7" id="KW-1133">Transmembrane helix</keyword>
<feature type="compositionally biased region" description="Polar residues" evidence="6">
    <location>
        <begin position="10"/>
        <end position="24"/>
    </location>
</feature>
<feature type="transmembrane region" description="Helical" evidence="7">
    <location>
        <begin position="462"/>
        <end position="484"/>
    </location>
</feature>
<feature type="transmembrane region" description="Helical" evidence="7">
    <location>
        <begin position="390"/>
        <end position="410"/>
    </location>
</feature>
<feature type="region of interest" description="Disordered" evidence="6">
    <location>
        <begin position="1"/>
        <end position="37"/>
    </location>
</feature>
<dbReference type="GO" id="GO:0016020">
    <property type="term" value="C:membrane"/>
    <property type="evidence" value="ECO:0007669"/>
    <property type="project" value="UniProtKB-SubCell"/>
</dbReference>
<feature type="transmembrane region" description="Helical" evidence="7">
    <location>
        <begin position="268"/>
        <end position="290"/>
    </location>
</feature>
<dbReference type="GO" id="GO:0006865">
    <property type="term" value="P:amino acid transport"/>
    <property type="evidence" value="ECO:0007669"/>
    <property type="project" value="InterPro"/>
</dbReference>
<dbReference type="GO" id="GO:0055085">
    <property type="term" value="P:transmembrane transport"/>
    <property type="evidence" value="ECO:0007669"/>
    <property type="project" value="InterPro"/>
</dbReference>
<dbReference type="PROSITE" id="PS00218">
    <property type="entry name" value="AMINO_ACID_PERMEASE_1"/>
    <property type="match status" value="1"/>
</dbReference>
<evidence type="ECO:0000259" key="8">
    <source>
        <dbReference type="Pfam" id="PF00324"/>
    </source>
</evidence>
<evidence type="ECO:0000313" key="9">
    <source>
        <dbReference type="EMBL" id="KAG0651757.1"/>
    </source>
</evidence>
<protein>
    <submittedName>
        <fullName evidence="9">Dicarboxylic amino acid permease</fullName>
    </submittedName>
</protein>
<evidence type="ECO:0000256" key="5">
    <source>
        <dbReference type="ARBA" id="ARBA00023136"/>
    </source>
</evidence>
<feature type="compositionally biased region" description="Low complexity" evidence="6">
    <location>
        <begin position="656"/>
        <end position="667"/>
    </location>
</feature>
<dbReference type="Gene3D" id="1.20.1740.10">
    <property type="entry name" value="Amino acid/polyamine transporter I"/>
    <property type="match status" value="1"/>
</dbReference>
<feature type="transmembrane region" description="Helical" evidence="7">
    <location>
        <begin position="175"/>
        <end position="194"/>
    </location>
</feature>
<feature type="transmembrane region" description="Helical" evidence="7">
    <location>
        <begin position="67"/>
        <end position="89"/>
    </location>
</feature>
<evidence type="ECO:0000256" key="7">
    <source>
        <dbReference type="SAM" id="Phobius"/>
    </source>
</evidence>
<feature type="region of interest" description="Disordered" evidence="6">
    <location>
        <begin position="703"/>
        <end position="745"/>
    </location>
</feature>
<evidence type="ECO:0000256" key="2">
    <source>
        <dbReference type="ARBA" id="ARBA00022448"/>
    </source>
</evidence>
<dbReference type="InterPro" id="IPR004840">
    <property type="entry name" value="Amino_acid_permease_CS"/>
</dbReference>
<feature type="region of interest" description="Disordered" evidence="6">
    <location>
        <begin position="601"/>
        <end position="669"/>
    </location>
</feature>
<evidence type="ECO:0000256" key="6">
    <source>
        <dbReference type="SAM" id="MobiDB-lite"/>
    </source>
</evidence>
<reference evidence="9" key="1">
    <citation type="submission" date="2019-07" db="EMBL/GenBank/DDBJ databases">
        <title>Hyphodiscus hymeniophilus genome sequencing and assembly.</title>
        <authorList>
            <person name="Kramer G."/>
            <person name="Nodwell J."/>
        </authorList>
    </citation>
    <scope>NUCLEOTIDE SEQUENCE</scope>
    <source>
        <strain evidence="9">ATCC 34498</strain>
    </source>
</reference>
<evidence type="ECO:0000256" key="4">
    <source>
        <dbReference type="ARBA" id="ARBA00022989"/>
    </source>
</evidence>
<feature type="compositionally biased region" description="Polar residues" evidence="6">
    <location>
        <begin position="623"/>
        <end position="632"/>
    </location>
</feature>
<dbReference type="PANTHER" id="PTHR43495:SF5">
    <property type="entry name" value="GAMMA-AMINOBUTYRIC ACID PERMEASE"/>
    <property type="match status" value="1"/>
</dbReference>
<feature type="transmembrane region" description="Helical" evidence="7">
    <location>
        <begin position="491"/>
        <end position="510"/>
    </location>
</feature>